<dbReference type="AlphaFoldDB" id="A0A061A9W0"/>
<reference evidence="3" key="1">
    <citation type="submission" date="2014-05" db="EMBL/GenBank/DDBJ databases">
        <authorList>
            <person name="Kube M."/>
        </authorList>
    </citation>
    <scope>NUCLEOTIDE SEQUENCE [LARGE SCALE GENOMIC DNA]</scope>
</reference>
<dbReference type="InterPro" id="IPR001466">
    <property type="entry name" value="Beta-lactam-related"/>
</dbReference>
<dbReference type="SUPFAM" id="SSF56601">
    <property type="entry name" value="beta-lactamase/transpeptidase-like"/>
    <property type="match status" value="1"/>
</dbReference>
<dbReference type="OrthoDB" id="9773047at2"/>
<evidence type="ECO:0000259" key="1">
    <source>
        <dbReference type="Pfam" id="PF00144"/>
    </source>
</evidence>
<dbReference type="PANTHER" id="PTHR43283">
    <property type="entry name" value="BETA-LACTAMASE-RELATED"/>
    <property type="match status" value="1"/>
</dbReference>
<name>A0A061A9W0_9MOLU</name>
<dbReference type="HOGENOM" id="CLU_030169_3_1_14"/>
<dbReference type="InParanoid" id="A0A061A9W0"/>
<dbReference type="PANTHER" id="PTHR43283:SF7">
    <property type="entry name" value="BETA-LACTAMASE-RELATED DOMAIN-CONTAINING PROTEIN"/>
    <property type="match status" value="1"/>
</dbReference>
<evidence type="ECO:0000313" key="2">
    <source>
        <dbReference type="EMBL" id="CDR30179.1"/>
    </source>
</evidence>
<dbReference type="RefSeq" id="WP_045748769.1">
    <property type="nucleotide sequence ID" value="NZ_FUZK01000002.1"/>
</dbReference>
<sequence length="450" mass="51531">MDITSSVYGFIQDIEKNPSQSLISLTVANKDNILFNFKKEPYIKNGKQLVFSVTKSFVSLAIGMIYDKGLIQLDDSIMKYLGAYAPKDLDSKMKDITIRHLLTMTSGVVDENIYKMIESNDFRTYYLSQTVKYTPGTHYHYHSLSTHMLSAIFTEATGVLVEDYLEENLLKPIGIYNFKFARANEGITFGGYGLSIDEIGLTKLGQLLLNHGNVKGVQYISKAYLDLATSPQAIKQDYVGNPGTKSIGFQYGFQFHVSPNLSYRADGAFGQVVVIYKGLAIITTMRYTDYEYLYEMIYKHFNEEPVVKASPDALDQYLKTLTFKIDMKDFKVPLNQSYTLKDNPLKIKEVEFNHHGVILTYQDLRKNEFNYNQKQDTFGKSYAPKDFYFTEQPHFVNASWVEKDLLKLQVLYVETPIISDYYFRFIGNTLELEYKTSGNFLVGGFKVTSI</sequence>
<keyword evidence="3" id="KW-1185">Reference proteome</keyword>
<dbReference type="Proteomes" id="UP000032434">
    <property type="component" value="Chromosome 1"/>
</dbReference>
<dbReference type="PATRIC" id="fig|35623.3.peg.105"/>
<evidence type="ECO:0000313" key="3">
    <source>
        <dbReference type="Proteomes" id="UP000032434"/>
    </source>
</evidence>
<gene>
    <name evidence="2" type="ORF">Aocu_01060</name>
</gene>
<proteinExistence type="predicted"/>
<dbReference type="KEGG" id="aoc:Aocu_01060"/>
<dbReference type="Gene3D" id="3.40.710.10">
    <property type="entry name" value="DD-peptidase/beta-lactamase superfamily"/>
    <property type="match status" value="1"/>
</dbReference>
<feature type="domain" description="Beta-lactamase-related" evidence="1">
    <location>
        <begin position="49"/>
        <end position="188"/>
    </location>
</feature>
<organism evidence="2 3">
    <name type="scientific">Acholeplasma oculi</name>
    <dbReference type="NCBI Taxonomy" id="35623"/>
    <lineage>
        <taxon>Bacteria</taxon>
        <taxon>Bacillati</taxon>
        <taxon>Mycoplasmatota</taxon>
        <taxon>Mollicutes</taxon>
        <taxon>Acholeplasmatales</taxon>
        <taxon>Acholeplasmataceae</taxon>
        <taxon>Acholeplasma</taxon>
    </lineage>
</organism>
<accession>A0A061A9W0</accession>
<dbReference type="InterPro" id="IPR050789">
    <property type="entry name" value="Diverse_Enzym_Activities"/>
</dbReference>
<protein>
    <submittedName>
        <fullName evidence="2">Beta-lactamase</fullName>
    </submittedName>
</protein>
<dbReference type="InterPro" id="IPR012338">
    <property type="entry name" value="Beta-lactam/transpept-like"/>
</dbReference>
<dbReference type="STRING" id="35623.Aocu_01060"/>
<dbReference type="EMBL" id="LK028559">
    <property type="protein sequence ID" value="CDR30179.1"/>
    <property type="molecule type" value="Genomic_DNA"/>
</dbReference>
<dbReference type="Pfam" id="PF00144">
    <property type="entry name" value="Beta-lactamase"/>
    <property type="match status" value="1"/>
</dbReference>